<dbReference type="InterPro" id="IPR032466">
    <property type="entry name" value="Metal_Hydrolase"/>
</dbReference>
<dbReference type="Gene3D" id="3.20.20.140">
    <property type="entry name" value="Metal-dependent hydrolases"/>
    <property type="match status" value="1"/>
</dbReference>
<keyword evidence="1 3" id="KW-0378">Hydrolase</keyword>
<evidence type="ECO:0000313" key="4">
    <source>
        <dbReference type="Proteomes" id="UP000247586"/>
    </source>
</evidence>
<dbReference type="CDD" id="cd01310">
    <property type="entry name" value="TatD_DNAse"/>
    <property type="match status" value="1"/>
</dbReference>
<organism evidence="3 4">
    <name type="scientific">Metallosphaera hakonensis JCM 8857 = DSM 7519</name>
    <dbReference type="NCBI Taxonomy" id="1293036"/>
    <lineage>
        <taxon>Archaea</taxon>
        <taxon>Thermoproteota</taxon>
        <taxon>Thermoprotei</taxon>
        <taxon>Sulfolobales</taxon>
        <taxon>Sulfolobaceae</taxon>
        <taxon>Metallosphaera</taxon>
    </lineage>
</organism>
<dbReference type="InterPro" id="IPR018228">
    <property type="entry name" value="DNase_TatD-rel_CS"/>
</dbReference>
<dbReference type="EMBL" id="CP029287">
    <property type="protein sequence ID" value="AWR99697.1"/>
    <property type="molecule type" value="Genomic_DNA"/>
</dbReference>
<dbReference type="GO" id="GO:0016788">
    <property type="term" value="F:hydrolase activity, acting on ester bonds"/>
    <property type="evidence" value="ECO:0007669"/>
    <property type="project" value="InterPro"/>
</dbReference>
<feature type="binding site" evidence="2">
    <location>
        <position position="6"/>
    </location>
    <ligand>
        <name>a divalent metal cation</name>
        <dbReference type="ChEBI" id="CHEBI:60240"/>
        <label>1</label>
    </ligand>
</feature>
<protein>
    <submittedName>
        <fullName evidence="3">Hydrolase TatD</fullName>
    </submittedName>
</protein>
<dbReference type="GeneID" id="36835346"/>
<dbReference type="KEGG" id="mhk:DFR87_08350"/>
<evidence type="ECO:0000256" key="1">
    <source>
        <dbReference type="ARBA" id="ARBA00022801"/>
    </source>
</evidence>
<feature type="binding site" evidence="2">
    <location>
        <position position="145"/>
    </location>
    <ligand>
        <name>a divalent metal cation</name>
        <dbReference type="ChEBI" id="CHEBI:60240"/>
        <label>2</label>
    </ligand>
</feature>
<dbReference type="GO" id="GO:0046872">
    <property type="term" value="F:metal ion binding"/>
    <property type="evidence" value="ECO:0007669"/>
    <property type="project" value="UniProtKB-KW"/>
</dbReference>
<proteinExistence type="predicted"/>
<feature type="binding site" evidence="2">
    <location>
        <position position="193"/>
    </location>
    <ligand>
        <name>a divalent metal cation</name>
        <dbReference type="ChEBI" id="CHEBI:60240"/>
        <label>1</label>
    </ligand>
</feature>
<dbReference type="PROSITE" id="PS01137">
    <property type="entry name" value="TATD_1"/>
    <property type="match status" value="1"/>
</dbReference>
<evidence type="ECO:0000256" key="2">
    <source>
        <dbReference type="PIRSR" id="PIRSR005902-1"/>
    </source>
</evidence>
<name>A0A2U9IV33_9CREN</name>
<dbReference type="OrthoDB" id="26412at2157"/>
<dbReference type="AlphaFoldDB" id="A0A2U9IV33"/>
<accession>A0A2U9IV33</accession>
<dbReference type="Pfam" id="PF01026">
    <property type="entry name" value="TatD_DNase"/>
    <property type="match status" value="1"/>
</dbReference>
<dbReference type="PANTHER" id="PTHR46124:SF2">
    <property type="entry name" value="D-AMINOACYL-TRNA DEACYLASE"/>
    <property type="match status" value="1"/>
</dbReference>
<dbReference type="Proteomes" id="UP000247586">
    <property type="component" value="Chromosome"/>
</dbReference>
<sequence>MLIDAHAHVDVREFDKDRDEVLSRCEILVVNAGVDLATNLASLDLANRYGNVIPAVGFHPEFIEKADKEINSIIPLLEKAPLISEVGLDYFWIKDEKLRKKQKEILSLFMELGERQNKALIIHSRGGLKEILDMVSRFHVRFAIHGYEGSIKDALKIADMGGFISFPPIIVRDKGRAEIAKTVHEDSILTETDSPFMGPDRSRNEPCNVRLTIGKLSELRKTNSEEIEKNVEINFRNLLGPHFSSVGANLTKR</sequence>
<keyword evidence="4" id="KW-1185">Reference proteome</keyword>
<keyword evidence="2" id="KW-0479">Metal-binding</keyword>
<dbReference type="RefSeq" id="WP_110369318.1">
    <property type="nucleotide sequence ID" value="NZ_CP029287.2"/>
</dbReference>
<dbReference type="InterPro" id="IPR001130">
    <property type="entry name" value="TatD-like"/>
</dbReference>
<dbReference type="PIRSF" id="PIRSF005902">
    <property type="entry name" value="DNase_TatD"/>
    <property type="match status" value="1"/>
</dbReference>
<dbReference type="SUPFAM" id="SSF51556">
    <property type="entry name" value="Metallo-dependent hydrolases"/>
    <property type="match status" value="1"/>
</dbReference>
<feature type="binding site" evidence="2">
    <location>
        <position position="123"/>
    </location>
    <ligand>
        <name>a divalent metal cation</name>
        <dbReference type="ChEBI" id="CHEBI:60240"/>
        <label>2</label>
    </ligand>
</feature>
<feature type="binding site" evidence="2">
    <location>
        <position position="8"/>
    </location>
    <ligand>
        <name>a divalent metal cation</name>
        <dbReference type="ChEBI" id="CHEBI:60240"/>
        <label>1</label>
    </ligand>
</feature>
<gene>
    <name evidence="3" type="ORF">DFR87_08350</name>
</gene>
<feature type="binding site" evidence="2">
    <location>
        <position position="85"/>
    </location>
    <ligand>
        <name>a divalent metal cation</name>
        <dbReference type="ChEBI" id="CHEBI:60240"/>
        <label>1</label>
    </ligand>
</feature>
<reference evidence="3" key="1">
    <citation type="submission" date="2018-05" db="EMBL/GenBank/DDBJ databases">
        <title>Complete Genome Sequences of Extremely Thermoacidophilic, Metal-Mobilizing Type-Strain Members of the Archaeal Family Sulfolobaceae: Acidianus brierleyi DSM-1651T, Acidianus sulfidivorans DSM-18786T, Metallosphaera hakonensis DSM-7519T, and Metallosphaera prunae DSM-10039T.</title>
        <authorList>
            <person name="Counts J.A."/>
            <person name="Kelly R.M."/>
        </authorList>
    </citation>
    <scope>NUCLEOTIDE SEQUENCE [LARGE SCALE GENOMIC DNA]</scope>
    <source>
        <strain evidence="3">HO1-1</strain>
    </source>
</reference>
<evidence type="ECO:0000313" key="3">
    <source>
        <dbReference type="EMBL" id="AWR99697.1"/>
    </source>
</evidence>
<dbReference type="STRING" id="1293036.GCA_001315825_00013"/>
<dbReference type="PANTHER" id="PTHR46124">
    <property type="entry name" value="D-AMINOACYL-TRNA DEACYLASE"/>
    <property type="match status" value="1"/>
</dbReference>